<evidence type="ECO:0000313" key="2">
    <source>
        <dbReference type="Proteomes" id="UP000298252"/>
    </source>
</evidence>
<dbReference type="SUPFAM" id="SSF51735">
    <property type="entry name" value="NAD(P)-binding Rossmann-fold domains"/>
    <property type="match status" value="1"/>
</dbReference>
<sequence>MNKHLVVGAGLIGCPLAERLAARGYTVTIATRSGSTAVGPTTLVLDASDPATFVQAATDASTIFVCTNPPYIDWAAQWPSIFDAAIAAASAMGARNVVMGNLYPYGSPTGAMSEHSPATTTEVKGLIRRAGWAKISTAHDTGYISAVEVRASDYVARHTALRDSKRNPVDTERTHCEAGD</sequence>
<dbReference type="RefSeq" id="WP_092341114.1">
    <property type="nucleotide sequence ID" value="NZ_FNIB01000008.1"/>
</dbReference>
<comment type="caution">
    <text evidence="1">The sequence shown here is derived from an EMBL/GenBank/DDBJ whole genome shotgun (WGS) entry which is preliminary data.</text>
</comment>
<accession>A0ABY2I8Y4</accession>
<protein>
    <recommendedName>
        <fullName evidence="3">NAD-dependent epimerase/dehydratase family protein</fullName>
    </recommendedName>
</protein>
<gene>
    <name evidence="1" type="ORF">E3O21_00220</name>
</gene>
<organism evidence="1 2">
    <name type="scientific">Cryobacterium flavum</name>
    <dbReference type="NCBI Taxonomy" id="1424659"/>
    <lineage>
        <taxon>Bacteria</taxon>
        <taxon>Bacillati</taxon>
        <taxon>Actinomycetota</taxon>
        <taxon>Actinomycetes</taxon>
        <taxon>Micrococcales</taxon>
        <taxon>Microbacteriaceae</taxon>
        <taxon>Cryobacterium</taxon>
    </lineage>
</organism>
<dbReference type="EMBL" id="SOFD01000002">
    <property type="protein sequence ID" value="TFB82124.1"/>
    <property type="molecule type" value="Genomic_DNA"/>
</dbReference>
<evidence type="ECO:0000313" key="1">
    <source>
        <dbReference type="EMBL" id="TFB82124.1"/>
    </source>
</evidence>
<name>A0ABY2I8Y4_9MICO</name>
<proteinExistence type="predicted"/>
<dbReference type="InterPro" id="IPR036291">
    <property type="entry name" value="NAD(P)-bd_dom_sf"/>
</dbReference>
<evidence type="ECO:0008006" key="3">
    <source>
        <dbReference type="Google" id="ProtNLM"/>
    </source>
</evidence>
<dbReference type="Proteomes" id="UP000298252">
    <property type="component" value="Unassembled WGS sequence"/>
</dbReference>
<reference evidence="1 2" key="1">
    <citation type="submission" date="2019-03" db="EMBL/GenBank/DDBJ databases">
        <title>Genomics of glacier-inhabiting Cryobacterium strains.</title>
        <authorList>
            <person name="Liu Q."/>
            <person name="Xin Y.-H."/>
        </authorList>
    </citation>
    <scope>NUCLEOTIDE SEQUENCE [LARGE SCALE GENOMIC DNA]</scope>
    <source>
        <strain evidence="1 2">Hh8</strain>
    </source>
</reference>
<dbReference type="Gene3D" id="3.40.50.720">
    <property type="entry name" value="NAD(P)-binding Rossmann-like Domain"/>
    <property type="match status" value="1"/>
</dbReference>
<keyword evidence="2" id="KW-1185">Reference proteome</keyword>